<evidence type="ECO:0000313" key="2">
    <source>
        <dbReference type="Proteomes" id="UP000265618"/>
    </source>
</evidence>
<proteinExistence type="predicted"/>
<evidence type="ECO:0000313" key="1">
    <source>
        <dbReference type="EMBL" id="GCA64184.1"/>
    </source>
</evidence>
<protein>
    <submittedName>
        <fullName evidence="1">Uncharacterized protein</fullName>
    </submittedName>
</protein>
<dbReference type="Proteomes" id="UP000265618">
    <property type="component" value="Unassembled WGS sequence"/>
</dbReference>
<comment type="caution">
    <text evidence="1">The sequence shown here is derived from an EMBL/GenBank/DDBJ whole genome shotgun (WGS) entry which is preliminary data.</text>
</comment>
<organism evidence="1 2">
    <name type="scientific">Kipferlia bialata</name>
    <dbReference type="NCBI Taxonomy" id="797122"/>
    <lineage>
        <taxon>Eukaryota</taxon>
        <taxon>Metamonada</taxon>
        <taxon>Carpediemonas-like organisms</taxon>
        <taxon>Kipferlia</taxon>
    </lineage>
</organism>
<dbReference type="EMBL" id="BDIP01006438">
    <property type="protein sequence ID" value="GCA64184.1"/>
    <property type="molecule type" value="Genomic_DNA"/>
</dbReference>
<reference evidence="1 2" key="1">
    <citation type="journal article" date="2018" name="PLoS ONE">
        <title>The draft genome of Kipferlia bialata reveals reductive genome evolution in fornicate parasites.</title>
        <authorList>
            <person name="Tanifuji G."/>
            <person name="Takabayashi S."/>
            <person name="Kume K."/>
            <person name="Takagi M."/>
            <person name="Nakayama T."/>
            <person name="Kamikawa R."/>
            <person name="Inagaki Y."/>
            <person name="Hashimoto T."/>
        </authorList>
    </citation>
    <scope>NUCLEOTIDE SEQUENCE [LARGE SCALE GENOMIC DNA]</scope>
    <source>
        <strain evidence="1">NY0173</strain>
    </source>
</reference>
<gene>
    <name evidence="1" type="ORF">KIPB_013491</name>
</gene>
<keyword evidence="2" id="KW-1185">Reference proteome</keyword>
<name>A0A391NS58_9EUKA</name>
<sequence length="195" mass="20992">MSRPKVKRVKGMVVPCVVCNTPIVQESSRGPMKVHCKAKCRKVDSLRGVAAAHNLVPPDPECTCCLSYLQRIRVLEALVAELQGERSEMSSPSPPSPDTEPIEPVVLAPVAAVPQTDLPLSPLPPTAKSVQIQVSLPCSSCESQQQEVASLRAVKRNACAPLPVSPRTVCSKRRPVSNEVSSITRLSRGVSVSYY</sequence>
<accession>A0A391NS58</accession>
<dbReference type="AlphaFoldDB" id="A0A391NS58"/>